<feature type="chain" id="PRO_5046899893" evidence="2">
    <location>
        <begin position="22"/>
        <end position="569"/>
    </location>
</feature>
<evidence type="ECO:0000259" key="4">
    <source>
        <dbReference type="Pfam" id="PF18962"/>
    </source>
</evidence>
<feature type="signal peptide" evidence="2">
    <location>
        <begin position="1"/>
        <end position="21"/>
    </location>
</feature>
<dbReference type="InterPro" id="IPR026444">
    <property type="entry name" value="Secre_tail"/>
</dbReference>
<feature type="domain" description="ASPIC/UnbV" evidence="3">
    <location>
        <begin position="414"/>
        <end position="480"/>
    </location>
</feature>
<proteinExistence type="predicted"/>
<dbReference type="Pfam" id="PF18962">
    <property type="entry name" value="Por_Secre_tail"/>
    <property type="match status" value="1"/>
</dbReference>
<name>A0ABT0H9U5_9FLAO</name>
<sequence>MKQQCQYCILLIICAANFLNAQTLFENQATNLGLNTSTGDTFLGNGLSFFDFDNDGWDDITLTSSENNPLRFFKNNNGSFVEQDFGLSSIDYQTKSVTWVDFDNDGDNDLFVTSDAQGNKMFENLGNMVFQDISVNTGMITTNMFTYGASWGDINNDGFLDVFLSNRTSDITNKLYKNNGDGTFTDITSQSGIDQNPVFSFCSAFVDINNDGYQDLYVSNDKLSYENKLYRNNGDGTFTDISASSGTNISVDAMSVTVGDYNRDGYFDIYVTNNPTGNYLFRNNGDETFQDVAMATGTSFNSIGWGASFFEADNDMDVDLYVSGQLDGSSSGLLSAAFYENNNNTNYVLNNNCFPNDNGASYSNAIGDIDNDGLLDIVVSNNANENVFLWRNVSSNSNNWIKLKLIGVQSNANAIGARIEISTDGYKQYAYTICGEGYLAQMTDRTHFGLGNHSIIDYIKIYWPNGLEETYTDVQVNQTLILTEGDTLSVNTYEENNITFNNPVAQNLYIETTKFIQDISLYTIQGQLLSKVTTQNKFQTIDMANFKSGIYLLNITFENQSSTFKVVKK</sequence>
<evidence type="ECO:0000313" key="5">
    <source>
        <dbReference type="EMBL" id="MCK8481121.1"/>
    </source>
</evidence>
<keyword evidence="6" id="KW-1185">Reference proteome</keyword>
<dbReference type="EMBL" id="JALPQF010000010">
    <property type="protein sequence ID" value="MCK8481121.1"/>
    <property type="molecule type" value="Genomic_DNA"/>
</dbReference>
<organism evidence="5 6">
    <name type="scientific">Psychroserpens algicola</name>
    <dbReference type="NCBI Taxonomy" id="1719034"/>
    <lineage>
        <taxon>Bacteria</taxon>
        <taxon>Pseudomonadati</taxon>
        <taxon>Bacteroidota</taxon>
        <taxon>Flavobacteriia</taxon>
        <taxon>Flavobacteriales</taxon>
        <taxon>Flavobacteriaceae</taxon>
        <taxon>Psychroserpens</taxon>
    </lineage>
</organism>
<dbReference type="Gene3D" id="2.130.10.130">
    <property type="entry name" value="Integrin alpha, N-terminal"/>
    <property type="match status" value="2"/>
</dbReference>
<reference evidence="5" key="1">
    <citation type="submission" date="2022-04" db="EMBL/GenBank/DDBJ databases">
        <authorList>
            <person name="Ren T."/>
        </authorList>
    </citation>
    <scope>NUCLEOTIDE SEQUENCE</scope>
    <source>
        <strain evidence="5">F63249</strain>
    </source>
</reference>
<evidence type="ECO:0000313" key="6">
    <source>
        <dbReference type="Proteomes" id="UP001203687"/>
    </source>
</evidence>
<feature type="domain" description="Secretion system C-terminal sorting" evidence="4">
    <location>
        <begin position="502"/>
        <end position="566"/>
    </location>
</feature>
<keyword evidence="1 2" id="KW-0732">Signal</keyword>
<dbReference type="InterPro" id="IPR011519">
    <property type="entry name" value="UnbV_ASPIC"/>
</dbReference>
<dbReference type="InterPro" id="IPR027039">
    <property type="entry name" value="Crtac1"/>
</dbReference>
<dbReference type="InterPro" id="IPR013517">
    <property type="entry name" value="FG-GAP"/>
</dbReference>
<dbReference type="PANTHER" id="PTHR16026">
    <property type="entry name" value="CARTILAGE ACIDIC PROTEIN 1"/>
    <property type="match status" value="1"/>
</dbReference>
<dbReference type="Pfam" id="PF13517">
    <property type="entry name" value="FG-GAP_3"/>
    <property type="match status" value="2"/>
</dbReference>
<evidence type="ECO:0000256" key="2">
    <source>
        <dbReference type="SAM" id="SignalP"/>
    </source>
</evidence>
<accession>A0ABT0H9U5</accession>
<dbReference type="PANTHER" id="PTHR16026:SF0">
    <property type="entry name" value="CARTILAGE ACIDIC PROTEIN 1"/>
    <property type="match status" value="1"/>
</dbReference>
<dbReference type="Proteomes" id="UP001203687">
    <property type="component" value="Unassembled WGS sequence"/>
</dbReference>
<protein>
    <submittedName>
        <fullName evidence="5">FG-GAP-like repeat-containing protein</fullName>
    </submittedName>
</protein>
<gene>
    <name evidence="5" type="ORF">MUY34_10835</name>
</gene>
<evidence type="ECO:0000259" key="3">
    <source>
        <dbReference type="Pfam" id="PF07593"/>
    </source>
</evidence>
<dbReference type="SUPFAM" id="SSF69318">
    <property type="entry name" value="Integrin alpha N-terminal domain"/>
    <property type="match status" value="1"/>
</dbReference>
<dbReference type="InterPro" id="IPR028994">
    <property type="entry name" value="Integrin_alpha_N"/>
</dbReference>
<comment type="caution">
    <text evidence="5">The sequence shown here is derived from an EMBL/GenBank/DDBJ whole genome shotgun (WGS) entry which is preliminary data.</text>
</comment>
<dbReference type="Pfam" id="PF07593">
    <property type="entry name" value="UnbV_ASPIC"/>
    <property type="match status" value="1"/>
</dbReference>
<dbReference type="NCBIfam" id="TIGR04183">
    <property type="entry name" value="Por_Secre_tail"/>
    <property type="match status" value="1"/>
</dbReference>
<dbReference type="RefSeq" id="WP_248413125.1">
    <property type="nucleotide sequence ID" value="NZ_JALPQF010000010.1"/>
</dbReference>
<evidence type="ECO:0000256" key="1">
    <source>
        <dbReference type="ARBA" id="ARBA00022729"/>
    </source>
</evidence>